<accession>A0A934RD15</accession>
<name>A0A934RD15_9BACT</name>
<evidence type="ECO:0008006" key="5">
    <source>
        <dbReference type="Google" id="ProtNLM"/>
    </source>
</evidence>
<feature type="compositionally biased region" description="Low complexity" evidence="1">
    <location>
        <begin position="26"/>
        <end position="40"/>
    </location>
</feature>
<proteinExistence type="predicted"/>
<feature type="chain" id="PRO_5038025215" description="Lipoprotein" evidence="2">
    <location>
        <begin position="21"/>
        <end position="102"/>
    </location>
</feature>
<dbReference type="PROSITE" id="PS51257">
    <property type="entry name" value="PROKAR_LIPOPROTEIN"/>
    <property type="match status" value="1"/>
</dbReference>
<evidence type="ECO:0000256" key="2">
    <source>
        <dbReference type="SAM" id="SignalP"/>
    </source>
</evidence>
<gene>
    <name evidence="3" type="ORF">JIN81_18015</name>
</gene>
<protein>
    <recommendedName>
        <fullName evidence="5">Lipoprotein</fullName>
    </recommendedName>
</protein>
<sequence length="102" mass="10654">MKPIVTFSILLMLLSSCAPRAIVLGRPTSSKPRASTSTSSNRGYVDNDYSTPTPRPAGDNLGLLDPKGLSSLPDEQDMRPTGGNRDSGPVIANPPSGDSPSE</sequence>
<evidence type="ECO:0000313" key="4">
    <source>
        <dbReference type="Proteomes" id="UP000658278"/>
    </source>
</evidence>
<organism evidence="3 4">
    <name type="scientific">Haloferula rosea</name>
    <dbReference type="NCBI Taxonomy" id="490093"/>
    <lineage>
        <taxon>Bacteria</taxon>
        <taxon>Pseudomonadati</taxon>
        <taxon>Verrucomicrobiota</taxon>
        <taxon>Verrucomicrobiia</taxon>
        <taxon>Verrucomicrobiales</taxon>
        <taxon>Verrucomicrobiaceae</taxon>
        <taxon>Haloferula</taxon>
    </lineage>
</organism>
<dbReference type="EMBL" id="JAENII010000021">
    <property type="protein sequence ID" value="MBK1828937.1"/>
    <property type="molecule type" value="Genomic_DNA"/>
</dbReference>
<feature type="region of interest" description="Disordered" evidence="1">
    <location>
        <begin position="24"/>
        <end position="102"/>
    </location>
</feature>
<reference evidence="3" key="1">
    <citation type="submission" date="2021-01" db="EMBL/GenBank/DDBJ databases">
        <title>Modified the classification status of verrucomicrobia.</title>
        <authorList>
            <person name="Feng X."/>
        </authorList>
    </citation>
    <scope>NUCLEOTIDE SEQUENCE</scope>
    <source>
        <strain evidence="3">KCTC 22201</strain>
    </source>
</reference>
<dbReference type="RefSeq" id="WP_234045434.1">
    <property type="nucleotide sequence ID" value="NZ_JAENII010000021.1"/>
</dbReference>
<comment type="caution">
    <text evidence="3">The sequence shown here is derived from an EMBL/GenBank/DDBJ whole genome shotgun (WGS) entry which is preliminary data.</text>
</comment>
<feature type="signal peptide" evidence="2">
    <location>
        <begin position="1"/>
        <end position="20"/>
    </location>
</feature>
<dbReference type="AlphaFoldDB" id="A0A934RD15"/>
<dbReference type="Proteomes" id="UP000658278">
    <property type="component" value="Unassembled WGS sequence"/>
</dbReference>
<keyword evidence="4" id="KW-1185">Reference proteome</keyword>
<evidence type="ECO:0000256" key="1">
    <source>
        <dbReference type="SAM" id="MobiDB-lite"/>
    </source>
</evidence>
<evidence type="ECO:0000313" key="3">
    <source>
        <dbReference type="EMBL" id="MBK1828937.1"/>
    </source>
</evidence>
<keyword evidence="2" id="KW-0732">Signal</keyword>